<accession>A0A9D4F746</accession>
<organism evidence="1 2">
    <name type="scientific">Dreissena polymorpha</name>
    <name type="common">Zebra mussel</name>
    <name type="synonym">Mytilus polymorpha</name>
    <dbReference type="NCBI Taxonomy" id="45954"/>
    <lineage>
        <taxon>Eukaryota</taxon>
        <taxon>Metazoa</taxon>
        <taxon>Spiralia</taxon>
        <taxon>Lophotrochozoa</taxon>
        <taxon>Mollusca</taxon>
        <taxon>Bivalvia</taxon>
        <taxon>Autobranchia</taxon>
        <taxon>Heteroconchia</taxon>
        <taxon>Euheterodonta</taxon>
        <taxon>Imparidentia</taxon>
        <taxon>Neoheterodontei</taxon>
        <taxon>Myida</taxon>
        <taxon>Dreissenoidea</taxon>
        <taxon>Dreissenidae</taxon>
        <taxon>Dreissena</taxon>
    </lineage>
</organism>
<dbReference type="Proteomes" id="UP000828390">
    <property type="component" value="Unassembled WGS sequence"/>
</dbReference>
<sequence>MSSFYKLKATRYSIDRDFPLEIRLARERLCQEFHDHKSKHPNSNSAKLVLDDAGDPRLSSRLVLYSGKKQVNQYE</sequence>
<protein>
    <submittedName>
        <fullName evidence="1">Uncharacterized protein</fullName>
    </submittedName>
</protein>
<comment type="caution">
    <text evidence="1">The sequence shown here is derived from an EMBL/GenBank/DDBJ whole genome shotgun (WGS) entry which is preliminary data.</text>
</comment>
<proteinExistence type="predicted"/>
<keyword evidence="2" id="KW-1185">Reference proteome</keyword>
<name>A0A9D4F746_DREPO</name>
<dbReference type="EMBL" id="JAIWYP010000008">
    <property type="protein sequence ID" value="KAH3790547.1"/>
    <property type="molecule type" value="Genomic_DNA"/>
</dbReference>
<gene>
    <name evidence="1" type="ORF">DPMN_168749</name>
</gene>
<evidence type="ECO:0000313" key="2">
    <source>
        <dbReference type="Proteomes" id="UP000828390"/>
    </source>
</evidence>
<dbReference type="AlphaFoldDB" id="A0A9D4F746"/>
<evidence type="ECO:0000313" key="1">
    <source>
        <dbReference type="EMBL" id="KAH3790547.1"/>
    </source>
</evidence>
<reference evidence="1" key="1">
    <citation type="journal article" date="2019" name="bioRxiv">
        <title>The Genome of the Zebra Mussel, Dreissena polymorpha: A Resource for Invasive Species Research.</title>
        <authorList>
            <person name="McCartney M.A."/>
            <person name="Auch B."/>
            <person name="Kono T."/>
            <person name="Mallez S."/>
            <person name="Zhang Y."/>
            <person name="Obille A."/>
            <person name="Becker A."/>
            <person name="Abrahante J.E."/>
            <person name="Garbe J."/>
            <person name="Badalamenti J.P."/>
            <person name="Herman A."/>
            <person name="Mangelson H."/>
            <person name="Liachko I."/>
            <person name="Sullivan S."/>
            <person name="Sone E.D."/>
            <person name="Koren S."/>
            <person name="Silverstein K.A.T."/>
            <person name="Beckman K.B."/>
            <person name="Gohl D.M."/>
        </authorList>
    </citation>
    <scope>NUCLEOTIDE SEQUENCE</scope>
    <source>
        <strain evidence="1">Duluth1</strain>
        <tissue evidence="1">Whole animal</tissue>
    </source>
</reference>
<reference evidence="1" key="2">
    <citation type="submission" date="2020-11" db="EMBL/GenBank/DDBJ databases">
        <authorList>
            <person name="McCartney M.A."/>
            <person name="Auch B."/>
            <person name="Kono T."/>
            <person name="Mallez S."/>
            <person name="Becker A."/>
            <person name="Gohl D.M."/>
            <person name="Silverstein K.A.T."/>
            <person name="Koren S."/>
            <person name="Bechman K.B."/>
            <person name="Herman A."/>
            <person name="Abrahante J.E."/>
            <person name="Garbe J."/>
        </authorList>
    </citation>
    <scope>NUCLEOTIDE SEQUENCE</scope>
    <source>
        <strain evidence="1">Duluth1</strain>
        <tissue evidence="1">Whole animal</tissue>
    </source>
</reference>